<evidence type="ECO:0000256" key="1">
    <source>
        <dbReference type="ARBA" id="ARBA00004141"/>
    </source>
</evidence>
<accession>A0A9P5PQK4</accession>
<keyword evidence="3 7" id="KW-0812">Transmembrane</keyword>
<feature type="compositionally biased region" description="Basic and acidic residues" evidence="6">
    <location>
        <begin position="254"/>
        <end position="268"/>
    </location>
</feature>
<comment type="similarity">
    <text evidence="2">Belongs to the IFI6/IFI27 family.</text>
</comment>
<evidence type="ECO:0000256" key="7">
    <source>
        <dbReference type="SAM" id="Phobius"/>
    </source>
</evidence>
<dbReference type="EMBL" id="JADNRY010000071">
    <property type="protein sequence ID" value="KAF9067571.1"/>
    <property type="molecule type" value="Genomic_DNA"/>
</dbReference>
<sequence length="268" mass="28627">MLLPALSPGELSKRIVDIQLELHQPTYTGRPNENITTFLDSIEHNSRRLNIPPVQWVDVALYFMVEIVRKVMQKYKENILRSKKTNDNLWEVFKSVLKGLHDNAVQQSILSLTDTFDAIGDGRQDPNCDLFLEAAAKGVAVAGVTYAVGPVVVLAALNTVGFTSSGVLAGSAAASVQSLIYGGSTGGLFSVMQSIGATGVVASVPVLGLAAGVVGLAAAGAYFIRNRSRRSPSSSLEEVDEDPEHEIYLDDGGLLDHGKAAQGRRDSF</sequence>
<reference evidence="8" key="1">
    <citation type="submission" date="2020-11" db="EMBL/GenBank/DDBJ databases">
        <authorList>
            <consortium name="DOE Joint Genome Institute"/>
            <person name="Ahrendt S."/>
            <person name="Riley R."/>
            <person name="Andreopoulos W."/>
            <person name="Labutti K."/>
            <person name="Pangilinan J."/>
            <person name="Ruiz-Duenas F.J."/>
            <person name="Barrasa J.M."/>
            <person name="Sanchez-Garcia M."/>
            <person name="Camarero S."/>
            <person name="Miyauchi S."/>
            <person name="Serrano A."/>
            <person name="Linde D."/>
            <person name="Babiker R."/>
            <person name="Drula E."/>
            <person name="Ayuso-Fernandez I."/>
            <person name="Pacheco R."/>
            <person name="Padilla G."/>
            <person name="Ferreira P."/>
            <person name="Barriuso J."/>
            <person name="Kellner H."/>
            <person name="Castanera R."/>
            <person name="Alfaro M."/>
            <person name="Ramirez L."/>
            <person name="Pisabarro A.G."/>
            <person name="Kuo A."/>
            <person name="Tritt A."/>
            <person name="Lipzen A."/>
            <person name="He G."/>
            <person name="Yan M."/>
            <person name="Ng V."/>
            <person name="Cullen D."/>
            <person name="Martin F."/>
            <person name="Rosso M.-N."/>
            <person name="Henrissat B."/>
            <person name="Hibbett D."/>
            <person name="Martinez A.T."/>
            <person name="Grigoriev I.V."/>
        </authorList>
    </citation>
    <scope>NUCLEOTIDE SEQUENCE</scope>
    <source>
        <strain evidence="8">AH 40177</strain>
    </source>
</reference>
<name>A0A9P5PQK4_9AGAR</name>
<evidence type="ECO:0000256" key="2">
    <source>
        <dbReference type="ARBA" id="ARBA00007262"/>
    </source>
</evidence>
<evidence type="ECO:0000256" key="3">
    <source>
        <dbReference type="ARBA" id="ARBA00022692"/>
    </source>
</evidence>
<evidence type="ECO:0000256" key="4">
    <source>
        <dbReference type="ARBA" id="ARBA00022989"/>
    </source>
</evidence>
<keyword evidence="9" id="KW-1185">Reference proteome</keyword>
<dbReference type="Gene3D" id="6.10.110.10">
    <property type="match status" value="1"/>
</dbReference>
<proteinExistence type="inferred from homology"/>
<evidence type="ECO:0000256" key="5">
    <source>
        <dbReference type="ARBA" id="ARBA00023136"/>
    </source>
</evidence>
<dbReference type="InterPro" id="IPR009311">
    <property type="entry name" value="IFI6/IFI27-like"/>
</dbReference>
<evidence type="ECO:0000313" key="9">
    <source>
        <dbReference type="Proteomes" id="UP000772434"/>
    </source>
</evidence>
<evidence type="ECO:0000256" key="6">
    <source>
        <dbReference type="SAM" id="MobiDB-lite"/>
    </source>
</evidence>
<dbReference type="GO" id="GO:0016020">
    <property type="term" value="C:membrane"/>
    <property type="evidence" value="ECO:0007669"/>
    <property type="project" value="UniProtKB-SubCell"/>
</dbReference>
<comment type="caution">
    <text evidence="8">The sequence shown here is derived from an EMBL/GenBank/DDBJ whole genome shotgun (WGS) entry which is preliminary data.</text>
</comment>
<organism evidence="8 9">
    <name type="scientific">Rhodocollybia butyracea</name>
    <dbReference type="NCBI Taxonomy" id="206335"/>
    <lineage>
        <taxon>Eukaryota</taxon>
        <taxon>Fungi</taxon>
        <taxon>Dikarya</taxon>
        <taxon>Basidiomycota</taxon>
        <taxon>Agaricomycotina</taxon>
        <taxon>Agaricomycetes</taxon>
        <taxon>Agaricomycetidae</taxon>
        <taxon>Agaricales</taxon>
        <taxon>Marasmiineae</taxon>
        <taxon>Omphalotaceae</taxon>
        <taxon>Rhodocollybia</taxon>
    </lineage>
</organism>
<feature type="transmembrane region" description="Helical" evidence="7">
    <location>
        <begin position="200"/>
        <end position="224"/>
    </location>
</feature>
<dbReference type="PANTHER" id="PTHR16932:SF18">
    <property type="entry name" value="INTERFERON, ALPHA-INDUCIBLE PROTEIN 27-LIKE 2"/>
    <property type="match status" value="1"/>
</dbReference>
<comment type="subcellular location">
    <subcellularLocation>
        <location evidence="1">Membrane</location>
        <topology evidence="1">Multi-pass membrane protein</topology>
    </subcellularLocation>
</comment>
<dbReference type="Proteomes" id="UP000772434">
    <property type="component" value="Unassembled WGS sequence"/>
</dbReference>
<dbReference type="AlphaFoldDB" id="A0A9P5PQK4"/>
<dbReference type="PANTHER" id="PTHR16932">
    <property type="entry name" value="INTERFERON ALPHA-INDUCIBLE PROTEIN 27"/>
    <property type="match status" value="1"/>
</dbReference>
<keyword evidence="5 7" id="KW-0472">Membrane</keyword>
<gene>
    <name evidence="8" type="ORF">BDP27DRAFT_1448995</name>
</gene>
<evidence type="ECO:0000313" key="8">
    <source>
        <dbReference type="EMBL" id="KAF9067571.1"/>
    </source>
</evidence>
<dbReference type="Pfam" id="PF06140">
    <property type="entry name" value="Ifi-6-16"/>
    <property type="match status" value="1"/>
</dbReference>
<protein>
    <submittedName>
        <fullName evidence="8">Uncharacterized protein</fullName>
    </submittedName>
</protein>
<keyword evidence="4 7" id="KW-1133">Transmembrane helix</keyword>
<feature type="region of interest" description="Disordered" evidence="6">
    <location>
        <begin position="231"/>
        <end position="268"/>
    </location>
</feature>
<dbReference type="OrthoDB" id="3068660at2759"/>
<dbReference type="InterPro" id="IPR038213">
    <property type="entry name" value="IFI6/IFI27-like_sf"/>
</dbReference>